<feature type="domain" description="SGNH hydrolase-type esterase" evidence="2">
    <location>
        <begin position="55"/>
        <end position="225"/>
    </location>
</feature>
<dbReference type="CDD" id="cd00229">
    <property type="entry name" value="SGNH_hydrolase"/>
    <property type="match status" value="1"/>
</dbReference>
<keyword evidence="1" id="KW-0812">Transmembrane</keyword>
<dbReference type="NCBIfam" id="NF045548">
    <property type="entry name" value="GDSL_lipase"/>
    <property type="match status" value="1"/>
</dbReference>
<evidence type="ECO:0000256" key="1">
    <source>
        <dbReference type="SAM" id="Phobius"/>
    </source>
</evidence>
<dbReference type="SUPFAM" id="SSF52266">
    <property type="entry name" value="SGNH hydrolase"/>
    <property type="match status" value="1"/>
</dbReference>
<dbReference type="InterPro" id="IPR054624">
    <property type="entry name" value="GDSL_Rv0518"/>
</dbReference>
<keyword evidence="1" id="KW-1133">Transmembrane helix</keyword>
<dbReference type="Pfam" id="PF13472">
    <property type="entry name" value="Lipase_GDSL_2"/>
    <property type="match status" value="1"/>
</dbReference>
<organism evidence="3">
    <name type="scientific">Mycobacterium riyadhense</name>
    <dbReference type="NCBI Taxonomy" id="486698"/>
    <lineage>
        <taxon>Bacteria</taxon>
        <taxon>Bacillati</taxon>
        <taxon>Actinomycetota</taxon>
        <taxon>Actinomycetes</taxon>
        <taxon>Mycobacteriales</taxon>
        <taxon>Mycobacteriaceae</taxon>
        <taxon>Mycobacterium</taxon>
    </lineage>
</organism>
<accession>A0A653EBU2</accession>
<gene>
    <name evidence="3" type="ORF">BIN_B_00397</name>
</gene>
<dbReference type="InterPro" id="IPR053140">
    <property type="entry name" value="GDSL_Rv0518-like"/>
</dbReference>
<dbReference type="PANTHER" id="PTHR43784:SF2">
    <property type="entry name" value="GDSL-LIKE LIPASE_ACYLHYDROLASE, PUTATIVE (AFU_ORTHOLOGUE AFUA_2G00820)-RELATED"/>
    <property type="match status" value="1"/>
</dbReference>
<dbReference type="PANTHER" id="PTHR43784">
    <property type="entry name" value="GDSL-LIKE LIPASE/ACYLHYDROLASE, PUTATIVE (AFU_ORTHOLOGUE AFUA_2G00820)-RELATED"/>
    <property type="match status" value="1"/>
</dbReference>
<dbReference type="AlphaFoldDB" id="A0A653EBU2"/>
<dbReference type="InterPro" id="IPR013830">
    <property type="entry name" value="SGNH_hydro"/>
</dbReference>
<keyword evidence="3" id="KW-0378">Hydrolase</keyword>
<dbReference type="InterPro" id="IPR036514">
    <property type="entry name" value="SGNH_hydro_sf"/>
</dbReference>
<feature type="transmembrane region" description="Helical" evidence="1">
    <location>
        <begin position="12"/>
        <end position="31"/>
    </location>
</feature>
<reference evidence="3" key="1">
    <citation type="submission" date="2019-05" db="EMBL/GenBank/DDBJ databases">
        <authorList>
            <person name="Naeem R."/>
            <person name="Antony C."/>
            <person name="Guan Q."/>
        </authorList>
    </citation>
    <scope>NUCLEOTIDE SEQUENCE</scope>
    <source>
        <strain evidence="3">2</strain>
    </source>
</reference>
<sequence>MPLTFTVEVVVSRLATFVIGLTLLAGVVMQYPPHPGRVRAYDALTLDYRLNHVAVIGDSYTTGTDEGGLGPQSWTARAWRRLDARGLRIAADVAAEGRAGYAVPGDHGSVFEDLTARAVHPDDVLVVFFGSRNDQGVDPGLVAERASATFDLAHRLAPSAKFLVIGPPWPTADVPGSMLQIRDALSAAARAARAAFVDPIEDRWFVDRPDLIGADGVHPNDEGHAYLADQIAPLIRTQLSG</sequence>
<evidence type="ECO:0000313" key="3">
    <source>
        <dbReference type="EMBL" id="VTO94923.1"/>
    </source>
</evidence>
<dbReference type="GO" id="GO:0016787">
    <property type="term" value="F:hydrolase activity"/>
    <property type="evidence" value="ECO:0007669"/>
    <property type="project" value="UniProtKB-KW"/>
</dbReference>
<proteinExistence type="predicted"/>
<protein>
    <submittedName>
        <fullName evidence="3">GDSL-like Lipase/Acylhydrolase</fullName>
    </submittedName>
</protein>
<dbReference type="Gene3D" id="3.40.50.1110">
    <property type="entry name" value="SGNH hydrolase"/>
    <property type="match status" value="1"/>
</dbReference>
<dbReference type="EMBL" id="LR589063">
    <property type="protein sequence ID" value="VTO94923.1"/>
    <property type="molecule type" value="Genomic_DNA"/>
</dbReference>
<keyword evidence="1" id="KW-0472">Membrane</keyword>
<evidence type="ECO:0000259" key="2">
    <source>
        <dbReference type="Pfam" id="PF13472"/>
    </source>
</evidence>
<name>A0A653EBU2_9MYCO</name>